<keyword evidence="2" id="KW-0812">Transmembrane</keyword>
<comment type="caution">
    <text evidence="3">The sequence shown here is derived from an EMBL/GenBank/DDBJ whole genome shotgun (WGS) entry which is preliminary data.</text>
</comment>
<dbReference type="Proteomes" id="UP000265643">
    <property type="component" value="Unassembled WGS sequence"/>
</dbReference>
<feature type="region of interest" description="Disordered" evidence="1">
    <location>
        <begin position="62"/>
        <end position="95"/>
    </location>
</feature>
<dbReference type="Pfam" id="PF22564">
    <property type="entry name" value="HAAS"/>
    <property type="match status" value="1"/>
</dbReference>
<accession>A0A391P171</accession>
<keyword evidence="2" id="KW-0472">Membrane</keyword>
<name>A0A391P171_9FIRM</name>
<evidence type="ECO:0000313" key="4">
    <source>
        <dbReference type="Proteomes" id="UP000265643"/>
    </source>
</evidence>
<feature type="transmembrane region" description="Helical" evidence="2">
    <location>
        <begin position="111"/>
        <end position="128"/>
    </location>
</feature>
<organism evidence="3 4">
    <name type="scientific">Mediterraneibacter butyricigenes</name>
    <dbReference type="NCBI Taxonomy" id="2316025"/>
    <lineage>
        <taxon>Bacteria</taxon>
        <taxon>Bacillati</taxon>
        <taxon>Bacillota</taxon>
        <taxon>Clostridia</taxon>
        <taxon>Lachnospirales</taxon>
        <taxon>Lachnospiraceae</taxon>
        <taxon>Mediterraneibacter</taxon>
    </lineage>
</organism>
<dbReference type="AlphaFoldDB" id="A0A391P171"/>
<protein>
    <recommendedName>
        <fullName evidence="5">DUF1700 domain-containing protein</fullName>
    </recommendedName>
</protein>
<proteinExistence type="predicted"/>
<dbReference type="EMBL" id="BHGK01000001">
    <property type="protein sequence ID" value="GCA67421.1"/>
    <property type="molecule type" value="Genomic_DNA"/>
</dbReference>
<keyword evidence="4" id="KW-1185">Reference proteome</keyword>
<reference evidence="4" key="1">
    <citation type="submission" date="2018-09" db="EMBL/GenBank/DDBJ databases">
        <title>Draft Genome Sequence of Mediterraneibacter sp. KCTC 15684.</title>
        <authorList>
            <person name="Kim J.S."/>
            <person name="Han K.I."/>
            <person name="Suh M.K."/>
            <person name="Lee K.C."/>
            <person name="Eom M.K."/>
            <person name="Lee J.H."/>
            <person name="Park S.H."/>
            <person name="Kang S.W."/>
            <person name="Park J.E."/>
            <person name="Oh B.S."/>
            <person name="Yu S.Y."/>
            <person name="Choi S.H."/>
            <person name="Lee D.H."/>
            <person name="Yoon H."/>
            <person name="Kim B."/>
            <person name="Yang S.J."/>
            <person name="Lee J.S."/>
        </authorList>
    </citation>
    <scope>NUCLEOTIDE SEQUENCE [LARGE SCALE GENOMIC DNA]</scope>
    <source>
        <strain evidence="4">KCTC 15684</strain>
    </source>
</reference>
<gene>
    <name evidence="3" type="ORF">KGMB01110_18570</name>
</gene>
<keyword evidence="2" id="KW-1133">Transmembrane helix</keyword>
<dbReference type="RefSeq" id="WP_117888617.1">
    <property type="nucleotide sequence ID" value="NZ_BHGK01000001.1"/>
</dbReference>
<feature type="transmembrane region" description="Helical" evidence="2">
    <location>
        <begin position="134"/>
        <end position="153"/>
    </location>
</feature>
<feature type="compositionally biased region" description="Gly residues" evidence="1">
    <location>
        <begin position="66"/>
        <end position="75"/>
    </location>
</feature>
<evidence type="ECO:0000256" key="1">
    <source>
        <dbReference type="SAM" id="MobiDB-lite"/>
    </source>
</evidence>
<sequence>MTKTEFLKKLQEELEQGMAPAEVRENVEYYRNYIEDEKSKGESEDAVVNSLGDPWAIAKNILESPGGQGTGGGGYYEDPYRQPADYTQSSDRDQEGPKVHVYNFDAPWKRFLLVAVVILILVGLILLITGVVSFLAPVIVPIFLVILLFRLFGNRR</sequence>
<evidence type="ECO:0000256" key="2">
    <source>
        <dbReference type="SAM" id="Phobius"/>
    </source>
</evidence>
<evidence type="ECO:0008006" key="5">
    <source>
        <dbReference type="Google" id="ProtNLM"/>
    </source>
</evidence>
<evidence type="ECO:0000313" key="3">
    <source>
        <dbReference type="EMBL" id="GCA67421.1"/>
    </source>
</evidence>